<dbReference type="Pfam" id="PF01315">
    <property type="entry name" value="Ald_Xan_dh_C"/>
    <property type="match status" value="1"/>
</dbReference>
<organism evidence="15 16">
    <name type="scientific">Marivita hallyeonensis</name>
    <dbReference type="NCBI Taxonomy" id="996342"/>
    <lineage>
        <taxon>Bacteria</taxon>
        <taxon>Pseudomonadati</taxon>
        <taxon>Pseudomonadota</taxon>
        <taxon>Alphaproteobacteria</taxon>
        <taxon>Rhodobacterales</taxon>
        <taxon>Roseobacteraceae</taxon>
        <taxon>Marivita</taxon>
    </lineage>
</organism>
<evidence type="ECO:0000256" key="1">
    <source>
        <dbReference type="ARBA" id="ARBA00004418"/>
    </source>
</evidence>
<evidence type="ECO:0000256" key="6">
    <source>
        <dbReference type="ARBA" id="ARBA00023002"/>
    </source>
</evidence>
<evidence type="ECO:0000256" key="4">
    <source>
        <dbReference type="ARBA" id="ARBA00022723"/>
    </source>
</evidence>
<keyword evidence="4" id="KW-0479">Metal-binding</keyword>
<comment type="catalytic activity">
    <reaction evidence="7">
        <text>an aldehyde + A + H2O = a carboxylate + AH2 + H(+)</text>
        <dbReference type="Rhea" id="RHEA:56856"/>
        <dbReference type="ChEBI" id="CHEBI:13193"/>
        <dbReference type="ChEBI" id="CHEBI:15377"/>
        <dbReference type="ChEBI" id="CHEBI:15378"/>
        <dbReference type="ChEBI" id="CHEBI:17478"/>
        <dbReference type="ChEBI" id="CHEBI:17499"/>
        <dbReference type="ChEBI" id="CHEBI:29067"/>
        <dbReference type="EC" id="1.2.99.6"/>
    </reaction>
</comment>
<keyword evidence="16" id="KW-1185">Reference proteome</keyword>
<keyword evidence="3" id="KW-0500">Molybdenum</keyword>
<dbReference type="InterPro" id="IPR000674">
    <property type="entry name" value="Ald_Oxase/Xan_DH_a/b"/>
</dbReference>
<feature type="domain" description="Aldehyde oxidase/xanthine dehydrogenase a/b hammerhead" evidence="14">
    <location>
        <begin position="17"/>
        <end position="124"/>
    </location>
</feature>
<dbReference type="GO" id="GO:0042597">
    <property type="term" value="C:periplasmic space"/>
    <property type="evidence" value="ECO:0007669"/>
    <property type="project" value="UniProtKB-SubCell"/>
</dbReference>
<dbReference type="GO" id="GO:0047770">
    <property type="term" value="F:carboxylate reductase activity"/>
    <property type="evidence" value="ECO:0007669"/>
    <property type="project" value="UniProtKB-EC"/>
</dbReference>
<protein>
    <recommendedName>
        <fullName evidence="12">Aldehyde oxidoreductase molybdenum-binding subunit PaoC</fullName>
        <ecNumber evidence="11">1.2.99.6</ecNumber>
    </recommendedName>
</protein>
<reference evidence="15 16" key="1">
    <citation type="submission" date="2016-11" db="EMBL/GenBank/DDBJ databases">
        <authorList>
            <person name="Jaros S."/>
            <person name="Januszkiewicz K."/>
            <person name="Wedrychowicz H."/>
        </authorList>
    </citation>
    <scope>NUCLEOTIDE SEQUENCE [LARGE SCALE GENOMIC DNA]</scope>
    <source>
        <strain evidence="15 16">DSM 29431</strain>
    </source>
</reference>
<dbReference type="InterPro" id="IPR046867">
    <property type="entry name" value="AldOxase/xan_DH_MoCoBD2"/>
</dbReference>
<proteinExistence type="inferred from homology"/>
<dbReference type="InterPro" id="IPR014309">
    <property type="entry name" value="Xanthine_DH_Mopterin-bd_su"/>
</dbReference>
<dbReference type="GO" id="GO:0030151">
    <property type="term" value="F:molybdenum ion binding"/>
    <property type="evidence" value="ECO:0007669"/>
    <property type="project" value="InterPro"/>
</dbReference>
<dbReference type="InterPro" id="IPR016208">
    <property type="entry name" value="Ald_Oxase/xanthine_DH-like"/>
</dbReference>
<dbReference type="RefSeq" id="WP_072776212.1">
    <property type="nucleotide sequence ID" value="NZ_FQXC01000001.1"/>
</dbReference>
<keyword evidence="6" id="KW-0560">Oxidoreductase</keyword>
<comment type="similarity">
    <text evidence="2">Belongs to the xanthine dehydrogenase family.</text>
</comment>
<evidence type="ECO:0000256" key="5">
    <source>
        <dbReference type="ARBA" id="ARBA00022764"/>
    </source>
</evidence>
<dbReference type="Pfam" id="PF02738">
    <property type="entry name" value="MoCoBD_1"/>
    <property type="match status" value="1"/>
</dbReference>
<dbReference type="STRING" id="996342.SAMN05443551_0831"/>
<accession>A0A1M5NA91</accession>
<dbReference type="Proteomes" id="UP000184221">
    <property type="component" value="Unassembled WGS sequence"/>
</dbReference>
<dbReference type="Pfam" id="PF20256">
    <property type="entry name" value="MoCoBD_2"/>
    <property type="match status" value="1"/>
</dbReference>
<dbReference type="SUPFAM" id="SSF56003">
    <property type="entry name" value="Molybdenum cofactor-binding domain"/>
    <property type="match status" value="1"/>
</dbReference>
<keyword evidence="5" id="KW-0574">Periplasm</keyword>
<feature type="region of interest" description="Disordered" evidence="13">
    <location>
        <begin position="382"/>
        <end position="408"/>
    </location>
</feature>
<evidence type="ECO:0000313" key="16">
    <source>
        <dbReference type="Proteomes" id="UP000184221"/>
    </source>
</evidence>
<dbReference type="FunFam" id="3.30.365.10:FF:000016">
    <property type="entry name" value="Xanthine dehydrogenase yagR molybdenum-binding subunit"/>
    <property type="match status" value="1"/>
</dbReference>
<dbReference type="PANTHER" id="PTHR11908:SF132">
    <property type="entry name" value="ALDEHYDE OXIDASE 1-RELATED"/>
    <property type="match status" value="1"/>
</dbReference>
<dbReference type="Gene3D" id="3.30.365.10">
    <property type="entry name" value="Aldehyde oxidase/xanthine dehydrogenase, molybdopterin binding domain"/>
    <property type="match status" value="4"/>
</dbReference>
<dbReference type="InterPro" id="IPR008274">
    <property type="entry name" value="AldOxase/xan_DH_MoCoBD1"/>
</dbReference>
<evidence type="ECO:0000259" key="14">
    <source>
        <dbReference type="SMART" id="SM01008"/>
    </source>
</evidence>
<dbReference type="EC" id="1.2.99.6" evidence="11"/>
<dbReference type="SMART" id="SM01008">
    <property type="entry name" value="Ald_Xan_dh_C"/>
    <property type="match status" value="1"/>
</dbReference>
<dbReference type="NCBIfam" id="TIGR02965">
    <property type="entry name" value="xanthine_xdhB"/>
    <property type="match status" value="1"/>
</dbReference>
<sequence>MSVQKPLPHDAARLHVTGAARYVDDIPTPRGTLHLAFGLSTIAAGRVAEIDLAAVRSARGVVGLWEAKDLPSDCDCSPSAHDEPLLSGATIHYLGQPIFLVAATSHLAARKAARLGKITYTERDAILTIDEAMAVDSRFEDGPRIWEKGDPGEAIDTAPRHLSGEMEIGGQEHFYLEGQCAMALPQEGGDMVVHASTQHPTEIQHKVAHALHLPMHAVRVETRRMGGGFGGKESQGNALAIACAVVAAATGKPVKMRYDRDDDFMITGKRHDFRIAYRIGFDDDGVIKGIEFEQYARCGWAQDLSLPVADRAMLHADNAYHLPHVRIESHRLKTNTQSATAFRGFGGPQGMLGIERVMDHIAHELGMDPVAVRRANFYAAEVEGGQPPAPEAPPRGISETEKTEGDIVSRGSEELVEGTDAKPAAASQTTPYGQVVEDFILHEMTERLLTEAEYETRREAVAAWNDENPVIKKGLAFSPVKFGISFTLTHLNQAGALVHVYQDGSIHMNHGGTEMGQGLFQKVAQVAADRFGVPLEMVKITATDTGKVPNTSATAASSGSDLNGMAVKAACDTIRDRMAEHLAELHQCAAADVQFADGNVTVGGETYSFAEAAQIAYQARVSLSATGFYKTPKLSWDRIKGQGRPFYYFAYGAAVSEVAVDTLTGEYRVLRTDILHDAGSSLNPAIDIGQIEGGFVQGAGWLTTEELVWDDTGRLRTHAPSTYKIPACSDRPDVFNLALWDGRNREDTIYRSKAVGEPPFMLGISVFLALSDAIAACGDSYPALDAPATPERLLAAIERVRDGI</sequence>
<dbReference type="SUPFAM" id="SSF54665">
    <property type="entry name" value="CO dehydrogenase molybdoprotein N-domain-like"/>
    <property type="match status" value="1"/>
</dbReference>
<name>A0A1M5NA91_9RHOB</name>
<dbReference type="AlphaFoldDB" id="A0A1M5NA91"/>
<evidence type="ECO:0000256" key="7">
    <source>
        <dbReference type="ARBA" id="ARBA00050952"/>
    </source>
</evidence>
<evidence type="ECO:0000256" key="13">
    <source>
        <dbReference type="SAM" id="MobiDB-lite"/>
    </source>
</evidence>
<comment type="function">
    <text evidence="9">Oxidizes aldehydes to the corresponding carboxylic acids with a preference for aromatic aldehydes. It might play a role in the detoxification of aldehydes to avoid cell damage.</text>
</comment>
<comment type="subcellular location">
    <subcellularLocation>
        <location evidence="1">Periplasm</location>
    </subcellularLocation>
</comment>
<evidence type="ECO:0000256" key="3">
    <source>
        <dbReference type="ARBA" id="ARBA00022505"/>
    </source>
</evidence>
<evidence type="ECO:0000256" key="11">
    <source>
        <dbReference type="ARBA" id="ARBA00066865"/>
    </source>
</evidence>
<dbReference type="InterPro" id="IPR036856">
    <property type="entry name" value="Ald_Oxase/Xan_DH_a/b_sf"/>
</dbReference>
<dbReference type="OrthoDB" id="9763985at2"/>
<gene>
    <name evidence="15" type="ORF">SAMN05443551_0831</name>
</gene>
<evidence type="ECO:0000256" key="9">
    <source>
        <dbReference type="ARBA" id="ARBA00058870"/>
    </source>
</evidence>
<evidence type="ECO:0000256" key="12">
    <source>
        <dbReference type="ARBA" id="ARBA00072759"/>
    </source>
</evidence>
<comment type="subunit">
    <text evidence="10">Heterotrimer composed of PaoA, PaoB and PaoC.</text>
</comment>
<dbReference type="GO" id="GO:0005506">
    <property type="term" value="F:iron ion binding"/>
    <property type="evidence" value="ECO:0007669"/>
    <property type="project" value="InterPro"/>
</dbReference>
<dbReference type="FunFam" id="3.30.365.10:FF:000001">
    <property type="entry name" value="Xanthine dehydrogenase oxidase"/>
    <property type="match status" value="1"/>
</dbReference>
<evidence type="ECO:0000313" key="15">
    <source>
        <dbReference type="EMBL" id="SHG86417.1"/>
    </source>
</evidence>
<dbReference type="Gene3D" id="3.90.1170.50">
    <property type="entry name" value="Aldehyde oxidase/xanthine dehydrogenase, a/b hammerhead"/>
    <property type="match status" value="1"/>
</dbReference>
<feature type="compositionally biased region" description="Basic and acidic residues" evidence="13">
    <location>
        <begin position="398"/>
        <end position="408"/>
    </location>
</feature>
<evidence type="ECO:0000256" key="2">
    <source>
        <dbReference type="ARBA" id="ARBA00006849"/>
    </source>
</evidence>
<evidence type="ECO:0000256" key="8">
    <source>
        <dbReference type="ARBA" id="ARBA00053029"/>
    </source>
</evidence>
<dbReference type="InterPro" id="IPR037165">
    <property type="entry name" value="AldOxase/xan_DH_Mopterin-bd_sf"/>
</dbReference>
<evidence type="ECO:0000256" key="10">
    <source>
        <dbReference type="ARBA" id="ARBA00063749"/>
    </source>
</evidence>
<dbReference type="EMBL" id="FQXC01000001">
    <property type="protein sequence ID" value="SHG86417.1"/>
    <property type="molecule type" value="Genomic_DNA"/>
</dbReference>
<comment type="cofactor">
    <cofactor evidence="8">
        <name>Mo-molybdopterin cytosine dinucleotide</name>
        <dbReference type="ChEBI" id="CHEBI:71308"/>
    </cofactor>
</comment>
<dbReference type="PANTHER" id="PTHR11908">
    <property type="entry name" value="XANTHINE DEHYDROGENASE"/>
    <property type="match status" value="1"/>
</dbReference>